<dbReference type="NCBIfam" id="TIGR00254">
    <property type="entry name" value="GGDEF"/>
    <property type="match status" value="1"/>
</dbReference>
<dbReference type="Pfam" id="PF08447">
    <property type="entry name" value="PAS_3"/>
    <property type="match status" value="1"/>
</dbReference>
<evidence type="ECO:0000259" key="2">
    <source>
        <dbReference type="PROSITE" id="PS50113"/>
    </source>
</evidence>
<dbReference type="PROSITE" id="PS50887">
    <property type="entry name" value="GGDEF"/>
    <property type="match status" value="1"/>
</dbReference>
<keyword evidence="5" id="KW-1185">Reference proteome</keyword>
<dbReference type="Pfam" id="PF13426">
    <property type="entry name" value="PAS_9"/>
    <property type="match status" value="1"/>
</dbReference>
<feature type="domain" description="PAC" evidence="2">
    <location>
        <begin position="325"/>
        <end position="377"/>
    </location>
</feature>
<dbReference type="CDD" id="cd01949">
    <property type="entry name" value="GGDEF"/>
    <property type="match status" value="1"/>
</dbReference>
<dbReference type="InterPro" id="IPR052155">
    <property type="entry name" value="Biofilm_reg_signaling"/>
</dbReference>
<feature type="domain" description="PAC" evidence="2">
    <location>
        <begin position="199"/>
        <end position="251"/>
    </location>
</feature>
<dbReference type="InterPro" id="IPR001610">
    <property type="entry name" value="PAC"/>
</dbReference>
<proteinExistence type="predicted"/>
<dbReference type="AlphaFoldDB" id="A0A1I6JDI2"/>
<name>A0A1I6JDI2_9SPHN</name>
<dbReference type="PANTHER" id="PTHR44757">
    <property type="entry name" value="DIGUANYLATE CYCLASE DGCP"/>
    <property type="match status" value="1"/>
</dbReference>
<dbReference type="InterPro" id="IPR043128">
    <property type="entry name" value="Rev_trsase/Diguanyl_cyclase"/>
</dbReference>
<dbReference type="SUPFAM" id="SSF55073">
    <property type="entry name" value="Nucleotide cyclase"/>
    <property type="match status" value="1"/>
</dbReference>
<dbReference type="InterPro" id="IPR029787">
    <property type="entry name" value="Nucleotide_cyclase"/>
</dbReference>
<organism evidence="4 5">
    <name type="scientific">Sphingomonas jatrophae</name>
    <dbReference type="NCBI Taxonomy" id="1166337"/>
    <lineage>
        <taxon>Bacteria</taxon>
        <taxon>Pseudomonadati</taxon>
        <taxon>Pseudomonadota</taxon>
        <taxon>Alphaproteobacteria</taxon>
        <taxon>Sphingomonadales</taxon>
        <taxon>Sphingomonadaceae</taxon>
        <taxon>Sphingomonas</taxon>
    </lineage>
</organism>
<dbReference type="InterPro" id="IPR000700">
    <property type="entry name" value="PAS-assoc_C"/>
</dbReference>
<dbReference type="PROSITE" id="PS50112">
    <property type="entry name" value="PAS"/>
    <property type="match status" value="1"/>
</dbReference>
<evidence type="ECO:0000259" key="1">
    <source>
        <dbReference type="PROSITE" id="PS50112"/>
    </source>
</evidence>
<dbReference type="Pfam" id="PF00990">
    <property type="entry name" value="GGDEF"/>
    <property type="match status" value="1"/>
</dbReference>
<sequence length="536" mass="58820">MDALLRRSVDALPALVATLDESLRFEAANAAHGYWLGVAPASLIGRPAQEVFGPALWPLVEPGVLRALAGDFADIEVELPPAFALRWARIMITPERGAGGQIVRLHVLVTDLSRQRAMLRKLERTEATFNAAFAASAIGKALVEPDGKIAQANPAFARMLGLQVSDIVGRHFKDFTHPDDIGDDTDRFAALKRGEIDSYSLEKRYIAADGSPVDTLLTVAVVRDRDGEAAFFVSEISDLREQKLAEQAVRERSAQLALAMELVDGGVWQHNLATGTVQLSAGLARALELPPDRAVAYSSLLDRLHPEDRARLEGKDMLTYRDTPGTAVFRMRVAGCKWRWLRSRRQLVRNDRGEPVSVLGIIFDVTEERQREERLSRQASTDPLTGVLNRRGFDTALSPALREAGAPPALLLVDLDRFKPINDTYGHDMGDRVLREVVRRLRQSVRSRDIVARLGGDEFAVLLPRIDIASAEQAAQRIVTTLAEPIELGSVVVHTGASVGVAIAEPQDDAPSILRRADEALYAVKRSGRGNWRMAA</sequence>
<dbReference type="PANTHER" id="PTHR44757:SF2">
    <property type="entry name" value="BIOFILM ARCHITECTURE MAINTENANCE PROTEIN MBAA"/>
    <property type="match status" value="1"/>
</dbReference>
<dbReference type="SUPFAM" id="SSF55785">
    <property type="entry name" value="PYP-like sensor domain (PAS domain)"/>
    <property type="match status" value="3"/>
</dbReference>
<dbReference type="RefSeq" id="WP_093309385.1">
    <property type="nucleotide sequence ID" value="NZ_FOZG01000001.1"/>
</dbReference>
<dbReference type="InterPro" id="IPR000160">
    <property type="entry name" value="GGDEF_dom"/>
</dbReference>
<dbReference type="SMART" id="SM00091">
    <property type="entry name" value="PAS"/>
    <property type="match status" value="3"/>
</dbReference>
<feature type="domain" description="GGDEF" evidence="3">
    <location>
        <begin position="406"/>
        <end position="536"/>
    </location>
</feature>
<dbReference type="Gene3D" id="3.30.70.270">
    <property type="match status" value="1"/>
</dbReference>
<dbReference type="InterPro" id="IPR035965">
    <property type="entry name" value="PAS-like_dom_sf"/>
</dbReference>
<dbReference type="GO" id="GO:0003824">
    <property type="term" value="F:catalytic activity"/>
    <property type="evidence" value="ECO:0007669"/>
    <property type="project" value="UniProtKB-ARBA"/>
</dbReference>
<feature type="domain" description="PAS" evidence="1">
    <location>
        <begin position="125"/>
        <end position="180"/>
    </location>
</feature>
<reference evidence="4 5" key="1">
    <citation type="submission" date="2016-10" db="EMBL/GenBank/DDBJ databases">
        <authorList>
            <person name="de Groot N.N."/>
        </authorList>
    </citation>
    <scope>NUCLEOTIDE SEQUENCE [LARGE SCALE GENOMIC DNA]</scope>
    <source>
        <strain evidence="4 5">S5-249</strain>
    </source>
</reference>
<dbReference type="Gene3D" id="2.10.70.100">
    <property type="match status" value="1"/>
</dbReference>
<dbReference type="Gene3D" id="3.30.450.20">
    <property type="entry name" value="PAS domain"/>
    <property type="match status" value="3"/>
</dbReference>
<evidence type="ECO:0000313" key="5">
    <source>
        <dbReference type="Proteomes" id="UP000198824"/>
    </source>
</evidence>
<dbReference type="FunFam" id="3.30.70.270:FF:000001">
    <property type="entry name" value="Diguanylate cyclase domain protein"/>
    <property type="match status" value="1"/>
</dbReference>
<protein>
    <submittedName>
        <fullName evidence="4">Diguanylate cyclase with PAS/PAC sensor</fullName>
    </submittedName>
</protein>
<gene>
    <name evidence="4" type="ORF">SAMN05192580_0146</name>
</gene>
<dbReference type="InterPro" id="IPR000014">
    <property type="entry name" value="PAS"/>
</dbReference>
<dbReference type="InterPro" id="IPR013656">
    <property type="entry name" value="PAS_4"/>
</dbReference>
<dbReference type="Proteomes" id="UP000198824">
    <property type="component" value="Unassembled WGS sequence"/>
</dbReference>
<dbReference type="Pfam" id="PF08448">
    <property type="entry name" value="PAS_4"/>
    <property type="match status" value="1"/>
</dbReference>
<evidence type="ECO:0000259" key="3">
    <source>
        <dbReference type="PROSITE" id="PS50887"/>
    </source>
</evidence>
<dbReference type="OrthoDB" id="9812260at2"/>
<dbReference type="STRING" id="1166337.SAMN05192580_0146"/>
<dbReference type="PROSITE" id="PS50113">
    <property type="entry name" value="PAC"/>
    <property type="match status" value="2"/>
</dbReference>
<dbReference type="InterPro" id="IPR013655">
    <property type="entry name" value="PAS_fold_3"/>
</dbReference>
<accession>A0A1I6JDI2</accession>
<dbReference type="NCBIfam" id="TIGR00229">
    <property type="entry name" value="sensory_box"/>
    <property type="match status" value="1"/>
</dbReference>
<dbReference type="EMBL" id="FOZG01000001">
    <property type="protein sequence ID" value="SFR77073.1"/>
    <property type="molecule type" value="Genomic_DNA"/>
</dbReference>
<dbReference type="CDD" id="cd00130">
    <property type="entry name" value="PAS"/>
    <property type="match status" value="2"/>
</dbReference>
<dbReference type="SMART" id="SM00086">
    <property type="entry name" value="PAC"/>
    <property type="match status" value="3"/>
</dbReference>
<evidence type="ECO:0000313" key="4">
    <source>
        <dbReference type="EMBL" id="SFR77073.1"/>
    </source>
</evidence>
<dbReference type="SMART" id="SM00267">
    <property type="entry name" value="GGDEF"/>
    <property type="match status" value="1"/>
</dbReference>